<dbReference type="EMBL" id="JQGA01001610">
    <property type="protein sequence ID" value="KGO64017.1"/>
    <property type="molecule type" value="Genomic_DNA"/>
</dbReference>
<name>A0A0A2K837_PENIT</name>
<reference evidence="2 3" key="1">
    <citation type="journal article" date="2015" name="Mol. Plant Microbe Interact.">
        <title>Genome, transcriptome, and functional analyses of Penicillium expansum provide new insights into secondary metabolism and pathogenicity.</title>
        <authorList>
            <person name="Ballester A.R."/>
            <person name="Marcet-Houben M."/>
            <person name="Levin E."/>
            <person name="Sela N."/>
            <person name="Selma-Lazaro C."/>
            <person name="Carmona L."/>
            <person name="Wisniewski M."/>
            <person name="Droby S."/>
            <person name="Gonzalez-Candelas L."/>
            <person name="Gabaldon T."/>
        </authorList>
    </citation>
    <scope>NUCLEOTIDE SEQUENCE [LARGE SCALE GENOMIC DNA]</scope>
    <source>
        <strain evidence="2 3">PHI-1</strain>
    </source>
</reference>
<evidence type="ECO:0000313" key="2">
    <source>
        <dbReference type="EMBL" id="KGO64017.1"/>
    </source>
</evidence>
<proteinExistence type="predicted"/>
<gene>
    <name evidence="2" type="ORF">PITC_012540</name>
</gene>
<dbReference type="OrthoDB" id="4272929at2759"/>
<organism evidence="2 3">
    <name type="scientific">Penicillium italicum</name>
    <name type="common">Blue mold</name>
    <dbReference type="NCBI Taxonomy" id="40296"/>
    <lineage>
        <taxon>Eukaryota</taxon>
        <taxon>Fungi</taxon>
        <taxon>Dikarya</taxon>
        <taxon>Ascomycota</taxon>
        <taxon>Pezizomycotina</taxon>
        <taxon>Eurotiomycetes</taxon>
        <taxon>Eurotiomycetidae</taxon>
        <taxon>Eurotiales</taxon>
        <taxon>Aspergillaceae</taxon>
        <taxon>Penicillium</taxon>
    </lineage>
</organism>
<evidence type="ECO:0000313" key="3">
    <source>
        <dbReference type="Proteomes" id="UP000030104"/>
    </source>
</evidence>
<keyword evidence="3" id="KW-1185">Reference proteome</keyword>
<protein>
    <submittedName>
        <fullName evidence="2">Uncharacterized protein</fullName>
    </submittedName>
</protein>
<feature type="region of interest" description="Disordered" evidence="1">
    <location>
        <begin position="115"/>
        <end position="141"/>
    </location>
</feature>
<dbReference type="OMA" id="LHIETWI"/>
<sequence length="141" mass="16093">MSSTRSTQVPQAVLDLSGDLEELIYTKMAIGIYDRTMLAIANSTTTPAQLNLDHGSWLQAKSKVASLHRSIVADFNRLPRHMKRTFFIELENDLQELIYIKTAMRLYDQTNCGSQRFDDGESDNDPSFRHDIHTRSARPPH</sequence>
<evidence type="ECO:0000256" key="1">
    <source>
        <dbReference type="SAM" id="MobiDB-lite"/>
    </source>
</evidence>
<comment type="caution">
    <text evidence="2">The sequence shown here is derived from an EMBL/GenBank/DDBJ whole genome shotgun (WGS) entry which is preliminary data.</text>
</comment>
<dbReference type="Proteomes" id="UP000030104">
    <property type="component" value="Unassembled WGS sequence"/>
</dbReference>
<dbReference type="AlphaFoldDB" id="A0A0A2K837"/>
<accession>A0A0A2K837</accession>
<dbReference type="PhylomeDB" id="A0A0A2K837"/>
<dbReference type="HOGENOM" id="CLU_1825933_0_0_1"/>